<dbReference type="SUPFAM" id="SSF109604">
    <property type="entry name" value="HD-domain/PDEase-like"/>
    <property type="match status" value="1"/>
</dbReference>
<dbReference type="PROSITE" id="PS51833">
    <property type="entry name" value="HDOD"/>
    <property type="match status" value="1"/>
</dbReference>
<dbReference type="EMBL" id="MDLC01000026">
    <property type="protein sequence ID" value="ODS23527.1"/>
    <property type="molecule type" value="Genomic_DNA"/>
</dbReference>
<feature type="compositionally biased region" description="Low complexity" evidence="1">
    <location>
        <begin position="9"/>
        <end position="20"/>
    </location>
</feature>
<gene>
    <name evidence="3" type="ORF">AB835_08450</name>
</gene>
<accession>A0A1D2QPM0</accession>
<reference evidence="3 4" key="1">
    <citation type="journal article" date="2016" name="Appl. Environ. Microbiol.">
        <title>Lack of Overt Genome Reduction in the Bryostatin-Producing Bryozoan Symbiont "Candidatus Endobugula sertula".</title>
        <authorList>
            <person name="Miller I.J."/>
            <person name="Vanee N."/>
            <person name="Fong S.S."/>
            <person name="Lim-Fong G.E."/>
            <person name="Kwan J.C."/>
        </authorList>
    </citation>
    <scope>NUCLEOTIDE SEQUENCE [LARGE SCALE GENOMIC DNA]</scope>
    <source>
        <strain evidence="3">AB1-4</strain>
    </source>
</reference>
<feature type="region of interest" description="Disordered" evidence="1">
    <location>
        <begin position="1"/>
        <end position="21"/>
    </location>
</feature>
<dbReference type="STRING" id="62101.AB835_08450"/>
<evidence type="ECO:0000313" key="3">
    <source>
        <dbReference type="EMBL" id="ODS23527.1"/>
    </source>
</evidence>
<evidence type="ECO:0000259" key="2">
    <source>
        <dbReference type="PROSITE" id="PS51833"/>
    </source>
</evidence>
<feature type="domain" description="HDOD" evidence="2">
    <location>
        <begin position="40"/>
        <end position="229"/>
    </location>
</feature>
<dbReference type="Pfam" id="PF08668">
    <property type="entry name" value="HDOD"/>
    <property type="match status" value="1"/>
</dbReference>
<proteinExistence type="predicted"/>
<dbReference type="InterPro" id="IPR013976">
    <property type="entry name" value="HDOD"/>
</dbReference>
<dbReference type="InterPro" id="IPR029016">
    <property type="entry name" value="GAF-like_dom_sf"/>
</dbReference>
<comment type="caution">
    <text evidence="3">The sequence shown here is derived from an EMBL/GenBank/DDBJ whole genome shotgun (WGS) entry which is preliminary data.</text>
</comment>
<dbReference type="SUPFAM" id="SSF55781">
    <property type="entry name" value="GAF domain-like"/>
    <property type="match status" value="1"/>
</dbReference>
<dbReference type="AlphaFoldDB" id="A0A1D2QPM0"/>
<dbReference type="Proteomes" id="UP000242502">
    <property type="component" value="Unassembled WGS sequence"/>
</dbReference>
<protein>
    <recommendedName>
        <fullName evidence="2">HDOD domain-containing protein</fullName>
    </recommendedName>
</protein>
<evidence type="ECO:0000313" key="4">
    <source>
        <dbReference type="Proteomes" id="UP000242502"/>
    </source>
</evidence>
<dbReference type="Gene3D" id="1.10.3210.10">
    <property type="entry name" value="Hypothetical protein af1432"/>
    <property type="match status" value="1"/>
</dbReference>
<organism evidence="3 4">
    <name type="scientific">Candidatus Endobugula sertula</name>
    <name type="common">Bugula neritina bacterial symbiont</name>
    <dbReference type="NCBI Taxonomy" id="62101"/>
    <lineage>
        <taxon>Bacteria</taxon>
        <taxon>Pseudomonadati</taxon>
        <taxon>Pseudomonadota</taxon>
        <taxon>Gammaproteobacteria</taxon>
        <taxon>Cellvibrionales</taxon>
        <taxon>Cellvibrionaceae</taxon>
        <taxon>Candidatus Endobugula</taxon>
    </lineage>
</organism>
<name>A0A1D2QPM0_9GAMM</name>
<sequence length="514" mass="58837">MPVVSPVFSTSSDTPQQSSQAVPSHVRLAIWLNKLPQNPLPIDTQVANRVLHLLKDEDCDSIQLAALIKQDPILCLKLFHYADNTLKKRDGDIQHLVHLLSLIGVNKLEKVIRSSQHKSQKDYGFQEVLSASLFAAHLSREFLAKKHGANNDRFHLPTLFFNAPLWLMWIAAPKTLAIGQKLVSHKQQALIPLCIKQLGFRLSELFCKSHNFVHLPEITYKALCINPQEDLHFWAKVHHLGDRQLAQWFKKDKTARHQFYSPQNGIYLLNQYVLAVFFDWRGKYIQRYSHLLCQYLEMDLTVFNSCVIDQAMNMRLPKNCQGLLSPINRLHGLHREPQQQAQSQPVDSAAADHAFTPPKPQTIESWLRKIHQSSNIDTALQSTLDALTQGVGVDHCLIMTVDDDNIHSQACYGFEQSSPLLSFHQQRNEPSLFSRLIQKPACISIQSQDLPKARKKLPQQFAKYCELQPCGLLSIFQHNQPKALIYCDQHQWSQQTHLHFKTVGKHLAQTLQQL</sequence>
<dbReference type="Gene3D" id="3.30.450.40">
    <property type="match status" value="1"/>
</dbReference>
<evidence type="ECO:0000256" key="1">
    <source>
        <dbReference type="SAM" id="MobiDB-lite"/>
    </source>
</evidence>